<keyword evidence="2" id="KW-0489">Methyltransferase</keyword>
<dbReference type="CDD" id="cd02440">
    <property type="entry name" value="AdoMet_MTases"/>
    <property type="match status" value="1"/>
</dbReference>
<reference evidence="2 3" key="1">
    <citation type="submission" date="2017-09" db="EMBL/GenBank/DDBJ databases">
        <authorList>
            <person name="Ehlers B."/>
            <person name="Leendertz F.H."/>
        </authorList>
    </citation>
    <scope>NUCLEOTIDE SEQUENCE [LARGE SCALE GENOMIC DNA]</scope>
    <source>
        <strain evidence="2 3">DSM 46844</strain>
    </source>
</reference>
<organism evidence="2 3">
    <name type="scientific">Geodermatophilus sabuli</name>
    <dbReference type="NCBI Taxonomy" id="1564158"/>
    <lineage>
        <taxon>Bacteria</taxon>
        <taxon>Bacillati</taxon>
        <taxon>Actinomycetota</taxon>
        <taxon>Actinomycetes</taxon>
        <taxon>Geodermatophilales</taxon>
        <taxon>Geodermatophilaceae</taxon>
        <taxon>Geodermatophilus</taxon>
    </lineage>
</organism>
<gene>
    <name evidence="2" type="ORF">SAMN06893097_112192</name>
</gene>
<dbReference type="Gene3D" id="3.40.50.150">
    <property type="entry name" value="Vaccinia Virus protein VP39"/>
    <property type="match status" value="1"/>
</dbReference>
<evidence type="ECO:0000313" key="2">
    <source>
        <dbReference type="EMBL" id="SNX98896.1"/>
    </source>
</evidence>
<proteinExistence type="predicted"/>
<dbReference type="Pfam" id="PF08241">
    <property type="entry name" value="Methyltransf_11"/>
    <property type="match status" value="1"/>
</dbReference>
<dbReference type="GO" id="GO:0032259">
    <property type="term" value="P:methylation"/>
    <property type="evidence" value="ECO:0007669"/>
    <property type="project" value="UniProtKB-KW"/>
</dbReference>
<dbReference type="SUPFAM" id="SSF53335">
    <property type="entry name" value="S-adenosyl-L-methionine-dependent methyltransferases"/>
    <property type="match status" value="1"/>
</dbReference>
<dbReference type="InterPro" id="IPR013216">
    <property type="entry name" value="Methyltransf_11"/>
</dbReference>
<dbReference type="EMBL" id="OBDO01000012">
    <property type="protein sequence ID" value="SNX98896.1"/>
    <property type="molecule type" value="Genomic_DNA"/>
</dbReference>
<dbReference type="InterPro" id="IPR029063">
    <property type="entry name" value="SAM-dependent_MTases_sf"/>
</dbReference>
<evidence type="ECO:0000313" key="3">
    <source>
        <dbReference type="Proteomes" id="UP000219514"/>
    </source>
</evidence>
<feature type="domain" description="Methyltransferase type 11" evidence="1">
    <location>
        <begin position="34"/>
        <end position="127"/>
    </location>
</feature>
<protein>
    <submittedName>
        <fullName evidence="2">Methyltransferase domain-containing protein</fullName>
    </submittedName>
</protein>
<name>A0A285ELC8_9ACTN</name>
<dbReference type="AlphaFoldDB" id="A0A285ELC8"/>
<dbReference type="PANTHER" id="PTHR43591:SF24">
    <property type="entry name" value="2-METHOXY-6-POLYPRENYL-1,4-BENZOQUINOL METHYLASE, MITOCHONDRIAL"/>
    <property type="match status" value="1"/>
</dbReference>
<sequence length="255" mass="27151">MWAAGDYQRVGVRLVPASEQLVADLAVRPGDRVLDVAGGTGNTALAAARRDADVVCTDIVPELLDHALRRAETEGLAFDTQVADACDLPFPDASFDVVVSTFGVVFAADPAQAAGELLRVLRPGGRLGLTAWRPEAPGGRLLALVARHDPEDATGDPLLWGTPDGVDGLLGRGELRQVKHTERTVQFTAPSVEAQWQRYRDWFGPVHAAVQRLDDAGRAALEREFAEMWGSATRGGGPGIVVPNTYLQVTGVRAG</sequence>
<dbReference type="PANTHER" id="PTHR43591">
    <property type="entry name" value="METHYLTRANSFERASE"/>
    <property type="match status" value="1"/>
</dbReference>
<dbReference type="GO" id="GO:0008757">
    <property type="term" value="F:S-adenosylmethionine-dependent methyltransferase activity"/>
    <property type="evidence" value="ECO:0007669"/>
    <property type="project" value="InterPro"/>
</dbReference>
<accession>A0A285ELC8</accession>
<keyword evidence="2" id="KW-0808">Transferase</keyword>
<dbReference type="Proteomes" id="UP000219514">
    <property type="component" value="Unassembled WGS sequence"/>
</dbReference>
<evidence type="ECO:0000259" key="1">
    <source>
        <dbReference type="Pfam" id="PF08241"/>
    </source>
</evidence>
<keyword evidence="3" id="KW-1185">Reference proteome</keyword>